<feature type="region of interest" description="Disordered" evidence="1">
    <location>
        <begin position="1"/>
        <end position="28"/>
    </location>
</feature>
<accession>A0AA39GAE0</accession>
<dbReference type="InterPro" id="IPR026555">
    <property type="entry name" value="NSL3/Tex30"/>
</dbReference>
<dbReference type="PANTHER" id="PTHR13136">
    <property type="entry name" value="TESTIS DEVELOPMENT PROTEIN PRTD"/>
    <property type="match status" value="1"/>
</dbReference>
<dbReference type="GO" id="GO:0044545">
    <property type="term" value="C:NSL complex"/>
    <property type="evidence" value="ECO:0007669"/>
    <property type="project" value="TreeGrafter"/>
</dbReference>
<dbReference type="SUPFAM" id="SSF53474">
    <property type="entry name" value="alpha/beta-Hydrolases"/>
    <property type="match status" value="1"/>
</dbReference>
<evidence type="ECO:0000313" key="4">
    <source>
        <dbReference type="EMBL" id="KAK0183454.1"/>
    </source>
</evidence>
<evidence type="ECO:0000313" key="5">
    <source>
        <dbReference type="Proteomes" id="UP001168972"/>
    </source>
</evidence>
<feature type="compositionally biased region" description="Low complexity" evidence="1">
    <location>
        <begin position="1"/>
        <end position="16"/>
    </location>
</feature>
<feature type="compositionally biased region" description="Polar residues" evidence="1">
    <location>
        <begin position="535"/>
        <end position="548"/>
    </location>
</feature>
<dbReference type="Pfam" id="PF23154">
    <property type="entry name" value="KANSL3_1st"/>
    <property type="match status" value="1"/>
</dbReference>
<dbReference type="InterPro" id="IPR029058">
    <property type="entry name" value="AB_hydrolase_fold"/>
</dbReference>
<feature type="domain" description="KANL3/Tex30 alpha/beta hydrolase-like" evidence="2">
    <location>
        <begin position="354"/>
        <end position="472"/>
    </location>
</feature>
<feature type="domain" description="KANSL3 helical" evidence="3">
    <location>
        <begin position="141"/>
        <end position="259"/>
    </location>
</feature>
<dbReference type="Pfam" id="PF20408">
    <property type="entry name" value="Abhydrolase_11"/>
    <property type="match status" value="1"/>
</dbReference>
<dbReference type="PANTHER" id="PTHR13136:SF16">
    <property type="entry name" value="KAT8 REGULATORY NSL COMPLEX SUBUNIT 3"/>
    <property type="match status" value="1"/>
</dbReference>
<reference evidence="4" key="2">
    <citation type="submission" date="2023-03" db="EMBL/GenBank/DDBJ databases">
        <authorList>
            <person name="Inwood S.N."/>
            <person name="Skelly J.G."/>
            <person name="Guhlin J."/>
            <person name="Harrop T.W.R."/>
            <person name="Goldson S.G."/>
            <person name="Dearden P.K."/>
        </authorList>
    </citation>
    <scope>NUCLEOTIDE SEQUENCE</scope>
    <source>
        <strain evidence="4">Lincoln</strain>
        <tissue evidence="4">Whole body</tissue>
    </source>
</reference>
<sequence>MMPSGSTATTTTASSSHIGSRHGSPTHDYALEDNQSNILTTYLHRIAGYSDLESNTVVKDHCYARPWNWKPENIYVKPTRNLFFSSTRGRINQLQQKLTSNDEDIDVEHEDDSMEQSVLPCNLTKSQQSMEESEKFVNSIRPDDDNNNNDWEETVEKTFWSPIQRRLFTGAFNIFHSERLSRLSRTNCAMEVFQRRSSVDTSSKRFREILASTGWDWRIIQWLHTSLINNLSKEYLVIYLDILQTLRSKIPQLIDKMITPMQINNSSVIQSGPIPLESLNGFLKKSWDPVSLHLIANRSRKLPGNPILIVTSSGINVNLTARQHKWVTQLSAFGMVVTIHPHSGLSNNKLTMTACMDQLVQITRAKIQDVRNDCPGRPMILIGMNTGAALACQVAQMEHVTAVVCLGFPFSTVEGKRGNPDDMLMDIRCPVMFVIGQNSTLVRPDELEDVRRKMLVETSLVVVGTADDHLRISTAKIVSEGITQSMVDRCIVDEIGDFVGGILLQPHPLPLRTTGSIVNFDKITVKREPRKRKNSTSSSIDSEANSPVINKKGRPGTSIDRWHAPVTNANSLAKSSIATASTNTPELNIHGNCLSNTTSNVTHNIQRRNPRVTQKLINSDQLQLTRQTIQQNTNSPKANGGLTLNIGSLASLAPIGPIRLTPNLSCSSTVNLTPLKHSTTSKSPPLPPPPITFTKTSKMIQTNSNLQNVSGKLINTTTSTNKLLNKAVGSNFHNKNINAQEQTGEAKLVTVYTSGGNQVRVAATSNTSAMQNKLIGGTTPITAILHSRKGPVNNNAGKSLMSNPTVLLTPPNELSSSVCCSSTTTGTLTLSTATTTQVFLLLIYNLND</sequence>
<protein>
    <recommendedName>
        <fullName evidence="6">KANL3/Tex30 alpha/beta hydrolase-like domain-containing protein</fullName>
    </recommendedName>
</protein>
<dbReference type="EMBL" id="JAQQBR010000001">
    <property type="protein sequence ID" value="KAK0183454.1"/>
    <property type="molecule type" value="Genomic_DNA"/>
</dbReference>
<evidence type="ECO:0000259" key="2">
    <source>
        <dbReference type="Pfam" id="PF20408"/>
    </source>
</evidence>
<organism evidence="4 5">
    <name type="scientific">Microctonus hyperodae</name>
    <name type="common">Parasitoid wasp</name>
    <dbReference type="NCBI Taxonomy" id="165561"/>
    <lineage>
        <taxon>Eukaryota</taxon>
        <taxon>Metazoa</taxon>
        <taxon>Ecdysozoa</taxon>
        <taxon>Arthropoda</taxon>
        <taxon>Hexapoda</taxon>
        <taxon>Insecta</taxon>
        <taxon>Pterygota</taxon>
        <taxon>Neoptera</taxon>
        <taxon>Endopterygota</taxon>
        <taxon>Hymenoptera</taxon>
        <taxon>Apocrita</taxon>
        <taxon>Ichneumonoidea</taxon>
        <taxon>Braconidae</taxon>
        <taxon>Euphorinae</taxon>
        <taxon>Microctonus</taxon>
    </lineage>
</organism>
<keyword evidence="5" id="KW-1185">Reference proteome</keyword>
<dbReference type="Gene3D" id="3.40.50.1820">
    <property type="entry name" value="alpha/beta hydrolase"/>
    <property type="match status" value="1"/>
</dbReference>
<comment type="caution">
    <text evidence="4">The sequence shown here is derived from an EMBL/GenBank/DDBJ whole genome shotgun (WGS) entry which is preliminary data.</text>
</comment>
<evidence type="ECO:0000259" key="3">
    <source>
        <dbReference type="Pfam" id="PF23154"/>
    </source>
</evidence>
<dbReference type="InterPro" id="IPR046879">
    <property type="entry name" value="KANL3/Tex30_Abhydrolase"/>
</dbReference>
<gene>
    <name evidence="4" type="ORF">PV327_001495</name>
</gene>
<evidence type="ECO:0000256" key="1">
    <source>
        <dbReference type="SAM" id="MobiDB-lite"/>
    </source>
</evidence>
<dbReference type="AlphaFoldDB" id="A0AA39GAE0"/>
<feature type="region of interest" description="Disordered" evidence="1">
    <location>
        <begin position="527"/>
        <end position="562"/>
    </location>
</feature>
<proteinExistence type="predicted"/>
<dbReference type="GO" id="GO:0045944">
    <property type="term" value="P:positive regulation of transcription by RNA polymerase II"/>
    <property type="evidence" value="ECO:0007669"/>
    <property type="project" value="TreeGrafter"/>
</dbReference>
<evidence type="ECO:0008006" key="6">
    <source>
        <dbReference type="Google" id="ProtNLM"/>
    </source>
</evidence>
<name>A0AA39GAE0_MICHY</name>
<dbReference type="InterPro" id="IPR056519">
    <property type="entry name" value="KANSL3_1st"/>
</dbReference>
<dbReference type="Proteomes" id="UP001168972">
    <property type="component" value="Unassembled WGS sequence"/>
</dbReference>
<reference evidence="4" key="1">
    <citation type="journal article" date="2023" name="bioRxiv">
        <title>Scaffold-level genome assemblies of two parasitoid biocontrol wasps reveal the parthenogenesis mechanism and an associated novel virus.</title>
        <authorList>
            <person name="Inwood S."/>
            <person name="Skelly J."/>
            <person name="Guhlin J."/>
            <person name="Harrop T."/>
            <person name="Goldson S."/>
            <person name="Dearden P."/>
        </authorList>
    </citation>
    <scope>NUCLEOTIDE SEQUENCE</scope>
    <source>
        <strain evidence="4">Lincoln</strain>
        <tissue evidence="4">Whole body</tissue>
    </source>
</reference>